<dbReference type="STRING" id="50429.A0A2B4RYI7"/>
<dbReference type="InterPro" id="IPR043502">
    <property type="entry name" value="DNA/RNA_pol_sf"/>
</dbReference>
<evidence type="ECO:0000313" key="3">
    <source>
        <dbReference type="Proteomes" id="UP000225706"/>
    </source>
</evidence>
<name>A0A2B4RYI7_STYPI</name>
<feature type="domain" description="Reverse transcriptase" evidence="1">
    <location>
        <begin position="1"/>
        <end position="277"/>
    </location>
</feature>
<dbReference type="Pfam" id="PF00078">
    <property type="entry name" value="RVT_1"/>
    <property type="match status" value="1"/>
</dbReference>
<dbReference type="CDD" id="cd01650">
    <property type="entry name" value="RT_nLTR_like"/>
    <property type="match status" value="1"/>
</dbReference>
<keyword evidence="2" id="KW-0808">Transferase</keyword>
<evidence type="ECO:0000259" key="1">
    <source>
        <dbReference type="PROSITE" id="PS50878"/>
    </source>
</evidence>
<keyword evidence="2" id="KW-0695">RNA-directed DNA polymerase</keyword>
<proteinExistence type="predicted"/>
<dbReference type="SUPFAM" id="SSF56672">
    <property type="entry name" value="DNA/RNA polymerases"/>
    <property type="match status" value="1"/>
</dbReference>
<dbReference type="InterPro" id="IPR000477">
    <property type="entry name" value="RT_dom"/>
</dbReference>
<dbReference type="PANTHER" id="PTHR33332">
    <property type="entry name" value="REVERSE TRANSCRIPTASE DOMAIN-CONTAINING PROTEIN"/>
    <property type="match status" value="1"/>
</dbReference>
<accession>A0A2B4RYI7</accession>
<dbReference type="PROSITE" id="PS50878">
    <property type="entry name" value="RT_POL"/>
    <property type="match status" value="1"/>
</dbReference>
<dbReference type="EMBL" id="LSMT01000282">
    <property type="protein sequence ID" value="PFX21315.1"/>
    <property type="molecule type" value="Genomic_DNA"/>
</dbReference>
<comment type="caution">
    <text evidence="2">The sequence shown here is derived from an EMBL/GenBank/DDBJ whole genome shotgun (WGS) entry which is preliminary data.</text>
</comment>
<organism evidence="2 3">
    <name type="scientific">Stylophora pistillata</name>
    <name type="common">Smooth cauliflower coral</name>
    <dbReference type="NCBI Taxonomy" id="50429"/>
    <lineage>
        <taxon>Eukaryota</taxon>
        <taxon>Metazoa</taxon>
        <taxon>Cnidaria</taxon>
        <taxon>Anthozoa</taxon>
        <taxon>Hexacorallia</taxon>
        <taxon>Scleractinia</taxon>
        <taxon>Astrocoeniina</taxon>
        <taxon>Pocilloporidae</taxon>
        <taxon>Stylophora</taxon>
    </lineage>
</organism>
<dbReference type="Proteomes" id="UP000225706">
    <property type="component" value="Unassembled WGS sequence"/>
</dbReference>
<dbReference type="AlphaFoldDB" id="A0A2B4RYI7"/>
<gene>
    <name evidence="2" type="primary">RTase</name>
    <name evidence="2" type="ORF">AWC38_SpisGene14194</name>
</gene>
<keyword evidence="2" id="KW-0548">Nucleotidyltransferase</keyword>
<protein>
    <submittedName>
        <fullName evidence="2">Putative RNA-directed DNA polymerase from transposon BS</fullName>
    </submittedName>
</protein>
<keyword evidence="3" id="KW-1185">Reference proteome</keyword>
<dbReference type="OrthoDB" id="5987630at2759"/>
<sequence>MKEVNEKFVCDELKRLKSKKTTGLDGMSARLLKDAAPVIAKPIIYIINLTISTGEIPPELKEAKVTPIFKNGKRNEKRHSTETAVTYLTDQILEHMDKQQMTGSVFIDLKKAFDLVDHNCLLQKLEHYGVRGKSLTWFQNYLGSCTQRVRFGQDLSSSLPIKYGVPQGSLLGPLLFVIHINDLPRCLKNTHISMYADDTVIYCSGANPKEIKKALQEDLEPVVTWMEINRLLLNKDKTKGMLFGTRQRLEAVANFNIILSGTNVEMVSKFTYLGITLDEELKWKAHAEDVHKKVSKRLGRLRRIRSSPTLQATQAAYKCII</sequence>
<reference evidence="3" key="1">
    <citation type="journal article" date="2017" name="bioRxiv">
        <title>Comparative analysis of the genomes of Stylophora pistillata and Acropora digitifera provides evidence for extensive differences between species of corals.</title>
        <authorList>
            <person name="Voolstra C.R."/>
            <person name="Li Y."/>
            <person name="Liew Y.J."/>
            <person name="Baumgarten S."/>
            <person name="Zoccola D."/>
            <person name="Flot J.-F."/>
            <person name="Tambutte S."/>
            <person name="Allemand D."/>
            <person name="Aranda M."/>
        </authorList>
    </citation>
    <scope>NUCLEOTIDE SEQUENCE [LARGE SCALE GENOMIC DNA]</scope>
</reference>
<dbReference type="GO" id="GO:0003964">
    <property type="term" value="F:RNA-directed DNA polymerase activity"/>
    <property type="evidence" value="ECO:0007669"/>
    <property type="project" value="UniProtKB-KW"/>
</dbReference>
<evidence type="ECO:0000313" key="2">
    <source>
        <dbReference type="EMBL" id="PFX21315.1"/>
    </source>
</evidence>